<evidence type="ECO:0008006" key="4">
    <source>
        <dbReference type="Google" id="ProtNLM"/>
    </source>
</evidence>
<reference evidence="2 3" key="1">
    <citation type="submission" date="2023-10" db="EMBL/GenBank/DDBJ databases">
        <title>Genome-Wide Identification Analysis in wild type Solanum Pinnatisectum Reveals Some Genes Defensing Phytophthora Infestans.</title>
        <authorList>
            <person name="Sun C."/>
        </authorList>
    </citation>
    <scope>NUCLEOTIDE SEQUENCE [LARGE SCALE GENOMIC DNA]</scope>
    <source>
        <strain evidence="2">LQN</strain>
        <tissue evidence="2">Leaf</tissue>
    </source>
</reference>
<dbReference type="Proteomes" id="UP001311915">
    <property type="component" value="Unassembled WGS sequence"/>
</dbReference>
<dbReference type="EMBL" id="JAWPEI010000004">
    <property type="protein sequence ID" value="KAK4729829.1"/>
    <property type="molecule type" value="Genomic_DNA"/>
</dbReference>
<feature type="compositionally biased region" description="Basic and acidic residues" evidence="1">
    <location>
        <begin position="138"/>
        <end position="153"/>
    </location>
</feature>
<organism evidence="2 3">
    <name type="scientific">Solanum pinnatisectum</name>
    <name type="common">tansyleaf nightshade</name>
    <dbReference type="NCBI Taxonomy" id="50273"/>
    <lineage>
        <taxon>Eukaryota</taxon>
        <taxon>Viridiplantae</taxon>
        <taxon>Streptophyta</taxon>
        <taxon>Embryophyta</taxon>
        <taxon>Tracheophyta</taxon>
        <taxon>Spermatophyta</taxon>
        <taxon>Magnoliopsida</taxon>
        <taxon>eudicotyledons</taxon>
        <taxon>Gunneridae</taxon>
        <taxon>Pentapetalae</taxon>
        <taxon>asterids</taxon>
        <taxon>lamiids</taxon>
        <taxon>Solanales</taxon>
        <taxon>Solanaceae</taxon>
        <taxon>Solanoideae</taxon>
        <taxon>Solaneae</taxon>
        <taxon>Solanum</taxon>
    </lineage>
</organism>
<feature type="compositionally biased region" description="Polar residues" evidence="1">
    <location>
        <begin position="164"/>
        <end position="175"/>
    </location>
</feature>
<evidence type="ECO:0000313" key="3">
    <source>
        <dbReference type="Proteomes" id="UP001311915"/>
    </source>
</evidence>
<protein>
    <recommendedName>
        <fullName evidence="4">Gag-pol polyprotein</fullName>
    </recommendedName>
</protein>
<sequence length="175" mass="20056">MAQVVTTQAQVMTAQANRDGGTHVNPNVSTTASRLRDFVRMNPLIFLGSKVEEDPQEFVDEDVAQVLFTQWKKNRPVGAGPIYWEYAPSMVAEPRDEISRFVTGVSDLVEKECRTTMLHGDMNISRLMVYAQQIKESKLKRNNREMKRSRSDEQGQPMFKKRSSNQYSSNTHRVN</sequence>
<dbReference type="AlphaFoldDB" id="A0AAV9LZ21"/>
<gene>
    <name evidence="2" type="ORF">R3W88_022817</name>
</gene>
<comment type="caution">
    <text evidence="2">The sequence shown here is derived from an EMBL/GenBank/DDBJ whole genome shotgun (WGS) entry which is preliminary data.</text>
</comment>
<feature type="region of interest" description="Disordered" evidence="1">
    <location>
        <begin position="138"/>
        <end position="175"/>
    </location>
</feature>
<name>A0AAV9LZ21_9SOLN</name>
<proteinExistence type="predicted"/>
<keyword evidence="3" id="KW-1185">Reference proteome</keyword>
<accession>A0AAV9LZ21</accession>
<evidence type="ECO:0000313" key="2">
    <source>
        <dbReference type="EMBL" id="KAK4729829.1"/>
    </source>
</evidence>
<evidence type="ECO:0000256" key="1">
    <source>
        <dbReference type="SAM" id="MobiDB-lite"/>
    </source>
</evidence>